<feature type="transmembrane region" description="Helical" evidence="5">
    <location>
        <begin position="29"/>
        <end position="51"/>
    </location>
</feature>
<gene>
    <name evidence="6" type="ORF">JIN83_10465</name>
</gene>
<evidence type="ECO:0000256" key="4">
    <source>
        <dbReference type="ARBA" id="ARBA00023136"/>
    </source>
</evidence>
<accession>A0AAE2SCL0</accession>
<dbReference type="RefSeq" id="WP_309489996.1">
    <property type="nucleotide sequence ID" value="NZ_JAENIG010000006.1"/>
</dbReference>
<dbReference type="GO" id="GO:0005886">
    <property type="term" value="C:plasma membrane"/>
    <property type="evidence" value="ECO:0007669"/>
    <property type="project" value="InterPro"/>
</dbReference>
<evidence type="ECO:0000256" key="3">
    <source>
        <dbReference type="ARBA" id="ARBA00022989"/>
    </source>
</evidence>
<keyword evidence="3 5" id="KW-1133">Transmembrane helix</keyword>
<comment type="caution">
    <text evidence="6">The sequence shown here is derived from an EMBL/GenBank/DDBJ whole genome shotgun (WGS) entry which is preliminary data.</text>
</comment>
<evidence type="ECO:0000256" key="1">
    <source>
        <dbReference type="ARBA" id="ARBA00022475"/>
    </source>
</evidence>
<dbReference type="EMBL" id="JAENIG010000006">
    <property type="protein sequence ID" value="MBK1855383.1"/>
    <property type="molecule type" value="Genomic_DNA"/>
</dbReference>
<organism evidence="6 7">
    <name type="scientific">Oceaniferula flava</name>
    <dbReference type="NCBI Taxonomy" id="2800421"/>
    <lineage>
        <taxon>Bacteria</taxon>
        <taxon>Pseudomonadati</taxon>
        <taxon>Verrucomicrobiota</taxon>
        <taxon>Verrucomicrobiia</taxon>
        <taxon>Verrucomicrobiales</taxon>
        <taxon>Verrucomicrobiaceae</taxon>
        <taxon>Oceaniferula</taxon>
    </lineage>
</organism>
<evidence type="ECO:0000313" key="6">
    <source>
        <dbReference type="EMBL" id="MBK1855383.1"/>
    </source>
</evidence>
<evidence type="ECO:0000313" key="7">
    <source>
        <dbReference type="Proteomes" id="UP000634206"/>
    </source>
</evidence>
<dbReference type="Pfam" id="PF07043">
    <property type="entry name" value="DUF1328"/>
    <property type="match status" value="1"/>
</dbReference>
<proteinExistence type="inferred from homology"/>
<evidence type="ECO:0000256" key="5">
    <source>
        <dbReference type="SAM" id="Phobius"/>
    </source>
</evidence>
<keyword evidence="2 5" id="KW-0812">Transmembrane</keyword>
<evidence type="ECO:0000256" key="2">
    <source>
        <dbReference type="ARBA" id="ARBA00022692"/>
    </source>
</evidence>
<protein>
    <submittedName>
        <fullName evidence="6">DUF1328 domain-containing protein</fullName>
    </submittedName>
</protein>
<dbReference type="AlphaFoldDB" id="A0AAE2SCL0"/>
<sequence length="55" mass="5711">MFHFAVTSLVFAYIAAVLGFGGLAGSAMGTAQISFFVFLALFLLSALGHVARGSR</sequence>
<dbReference type="Proteomes" id="UP000634206">
    <property type="component" value="Unassembled WGS sequence"/>
</dbReference>
<name>A0AAE2SCL0_9BACT</name>
<reference evidence="6" key="1">
    <citation type="submission" date="2021-01" db="EMBL/GenBank/DDBJ databases">
        <title>Modified the classification status of verrucomicrobia.</title>
        <authorList>
            <person name="Feng X."/>
        </authorList>
    </citation>
    <scope>NUCLEOTIDE SEQUENCE</scope>
    <source>
        <strain evidence="6">5K15</strain>
    </source>
</reference>
<dbReference type="HAMAP" id="MF_01361">
    <property type="entry name" value="UPF0391"/>
    <property type="match status" value="1"/>
</dbReference>
<dbReference type="InterPro" id="IPR009760">
    <property type="entry name" value="DUF1328"/>
</dbReference>
<keyword evidence="1" id="KW-1003">Cell membrane</keyword>
<keyword evidence="7" id="KW-1185">Reference proteome</keyword>
<dbReference type="PIRSF" id="PIRSF036466">
    <property type="entry name" value="UCP036466"/>
    <property type="match status" value="1"/>
</dbReference>
<keyword evidence="4 5" id="KW-0472">Membrane</keyword>